<dbReference type="eggNOG" id="ENOG502N639">
    <property type="taxonomic scope" value="Archaea"/>
</dbReference>
<protein>
    <submittedName>
        <fullName evidence="1">Uncharacterized protein</fullName>
    </submittedName>
</protein>
<evidence type="ECO:0000313" key="2">
    <source>
        <dbReference type="EMBL" id="QCP91120.1"/>
    </source>
</evidence>
<sequence>MSESERYKIGKIDLPDSEVPSVEEVKDEIDSLDDEFEMVRRVEDDPVSGGELEYREKGRTTYLGDSHEELSFCHFIYSADTENSIVVRNEEGEEEERNQPELVRPRVFYFENGMFAFESKQGLVDQWIPDFIGKLTDTNALENSRILSFSQEMMKDFYDGRDEITVFKFSSSEDEGFEPDTPLAEALNELTETVESQQFSGGNEGKNLKETAIVDEAAEKMFIEKLHGSHEDSLTMNILQSGIYVVAWSESDWSEPIETGTRAEAIFNRLAPQVRRLS</sequence>
<name>Q5V263_HALMA</name>
<dbReference type="Proteomes" id="UP000298722">
    <property type="component" value="Chromosome"/>
</dbReference>
<proteinExistence type="predicted"/>
<organism evidence="1 3">
    <name type="scientific">Haloarcula marismortui (strain ATCC 43049 / DSM 3752 / JCM 8966 / VKM B-1809)</name>
    <name type="common">Halobacterium marismortui</name>
    <dbReference type="NCBI Taxonomy" id="272569"/>
    <lineage>
        <taxon>Archaea</taxon>
        <taxon>Methanobacteriati</taxon>
        <taxon>Methanobacteriota</taxon>
        <taxon>Stenosarchaea group</taxon>
        <taxon>Halobacteria</taxon>
        <taxon>Halobacteriales</taxon>
        <taxon>Haloarculaceae</taxon>
        <taxon>Haloarcula</taxon>
    </lineage>
</organism>
<dbReference type="EMBL" id="AY596297">
    <property type="protein sequence ID" value="AAV46389.1"/>
    <property type="molecule type" value="Genomic_DNA"/>
</dbReference>
<reference evidence="2 4" key="2">
    <citation type="submission" date="2019-04" db="EMBL/GenBank/DDBJ databases">
        <title>Methylomes of two halophilic Archaea, Haloarcula marismortui and Haloferax mediterranei.</title>
        <authorList>
            <person name="DasSarma S."/>
            <person name="DasSarma P."/>
            <person name="DasSarma S."/>
            <person name="Fomenkov A."/>
            <person name="Vincze T."/>
            <person name="Anton B.P."/>
            <person name="Roberts R.J."/>
        </authorList>
    </citation>
    <scope>NUCLEOTIDE SEQUENCE [LARGE SCALE GENOMIC DNA]</scope>
    <source>
        <strain evidence="2 4">ATCC 43049</strain>
    </source>
</reference>
<dbReference type="KEGG" id="hma:rrnAC1464"/>
<dbReference type="GeneID" id="40152431"/>
<gene>
    <name evidence="1" type="ordered locus">rrnAC1464</name>
    <name evidence="2" type="ORF">E6P14_09710</name>
</gene>
<dbReference type="EnsemblBacteria" id="AAV46389">
    <property type="protein sequence ID" value="AAV46389"/>
    <property type="gene ID" value="rrnAC1464"/>
</dbReference>
<dbReference type="EMBL" id="CP039138">
    <property type="protein sequence ID" value="QCP91120.1"/>
    <property type="molecule type" value="Genomic_DNA"/>
</dbReference>
<dbReference type="Proteomes" id="UP000001169">
    <property type="component" value="Chromosome I"/>
</dbReference>
<reference evidence="1 3" key="1">
    <citation type="journal article" date="2004" name="Genome Res.">
        <title>Genome sequence of Haloarcula marismortui: a halophilic archaeon from the Dead Sea.</title>
        <authorList>
            <person name="Baliga N.S."/>
            <person name="Bonneau R."/>
            <person name="Facciotti M.T."/>
            <person name="Pan M."/>
            <person name="Glusman G."/>
            <person name="Deutsch E.W."/>
            <person name="Shannon P."/>
            <person name="Chiu Y."/>
            <person name="Weng R.S."/>
            <person name="Gan R.R."/>
            <person name="Hung P."/>
            <person name="Date S.V."/>
            <person name="Marcotte E."/>
            <person name="Hood L."/>
            <person name="Ng W.V."/>
        </authorList>
    </citation>
    <scope>NUCLEOTIDE SEQUENCE [LARGE SCALE GENOMIC DNA]</scope>
    <source>
        <strain evidence="1">ATCC 43049</strain>
        <strain evidence="3">ATCC 43049 / DSM 3752 / JCM 8966 / VKM B-1809</strain>
    </source>
</reference>
<evidence type="ECO:0000313" key="3">
    <source>
        <dbReference type="Proteomes" id="UP000001169"/>
    </source>
</evidence>
<dbReference type="RefSeq" id="WP_011223640.1">
    <property type="nucleotide sequence ID" value="NC_006396.1"/>
</dbReference>
<keyword evidence="3" id="KW-1185">Reference proteome</keyword>
<dbReference type="PaxDb" id="272569-rrnAC1464"/>
<evidence type="ECO:0000313" key="1">
    <source>
        <dbReference type="EMBL" id="AAV46389.1"/>
    </source>
</evidence>
<dbReference type="AlphaFoldDB" id="Q5V263"/>
<dbReference type="HOGENOM" id="CLU_999672_0_0_2"/>
<accession>Q5V263</accession>
<evidence type="ECO:0000313" key="4">
    <source>
        <dbReference type="Proteomes" id="UP000298722"/>
    </source>
</evidence>